<evidence type="ECO:0000313" key="3">
    <source>
        <dbReference type="Proteomes" id="UP001221413"/>
    </source>
</evidence>
<dbReference type="Proteomes" id="UP001221413">
    <property type="component" value="Unassembled WGS sequence"/>
</dbReference>
<proteinExistence type="predicted"/>
<dbReference type="EMBL" id="JAQGDS010000002">
    <property type="protein sequence ID" value="KAJ6263356.1"/>
    <property type="molecule type" value="Genomic_DNA"/>
</dbReference>
<sequence length="139" mass="14844">MYQVPSVQMNSSPSIELASTVLPKFPPWLEGIECISLRTHFKSPAAPAYNAPGIVPGETQPSRALHPGELLLLPHYLHDGEMEAPAMPTSTGGIKNSSTTTTPASENTPEGQTIRKESASTSHRALLCWKSLNPKKAGA</sequence>
<dbReference type="AlphaFoldDB" id="A0AAD6J6U7"/>
<protein>
    <submittedName>
        <fullName evidence="2">Uncharacterized protein</fullName>
    </submittedName>
</protein>
<comment type="caution">
    <text evidence="2">The sequence shown here is derived from an EMBL/GenBank/DDBJ whole genome shotgun (WGS) entry which is preliminary data.</text>
</comment>
<accession>A0AAD6J6U7</accession>
<gene>
    <name evidence="2" type="ORF">Dda_1919</name>
</gene>
<reference evidence="2" key="1">
    <citation type="submission" date="2023-01" db="EMBL/GenBank/DDBJ databases">
        <title>The chitinases involved in constricting ring structure development in the nematode-trapping fungus Drechslerella dactyloides.</title>
        <authorList>
            <person name="Wang R."/>
            <person name="Zhang L."/>
            <person name="Tang P."/>
            <person name="Li S."/>
            <person name="Liang L."/>
        </authorList>
    </citation>
    <scope>NUCLEOTIDE SEQUENCE</scope>
    <source>
        <strain evidence="2">YMF1.00031</strain>
    </source>
</reference>
<evidence type="ECO:0000256" key="1">
    <source>
        <dbReference type="SAM" id="MobiDB-lite"/>
    </source>
</evidence>
<feature type="region of interest" description="Disordered" evidence="1">
    <location>
        <begin position="82"/>
        <end position="122"/>
    </location>
</feature>
<feature type="compositionally biased region" description="Polar residues" evidence="1">
    <location>
        <begin position="88"/>
        <end position="111"/>
    </location>
</feature>
<name>A0AAD6J6U7_DREDA</name>
<evidence type="ECO:0000313" key="2">
    <source>
        <dbReference type="EMBL" id="KAJ6263356.1"/>
    </source>
</evidence>
<organism evidence="2 3">
    <name type="scientific">Drechslerella dactyloides</name>
    <name type="common">Nematode-trapping fungus</name>
    <name type="synonym">Arthrobotrys dactyloides</name>
    <dbReference type="NCBI Taxonomy" id="74499"/>
    <lineage>
        <taxon>Eukaryota</taxon>
        <taxon>Fungi</taxon>
        <taxon>Dikarya</taxon>
        <taxon>Ascomycota</taxon>
        <taxon>Pezizomycotina</taxon>
        <taxon>Orbiliomycetes</taxon>
        <taxon>Orbiliales</taxon>
        <taxon>Orbiliaceae</taxon>
        <taxon>Drechslerella</taxon>
    </lineage>
</organism>
<keyword evidence="3" id="KW-1185">Reference proteome</keyword>